<organism evidence="3 4">
    <name type="scientific">Penicillium capsulatum</name>
    <dbReference type="NCBI Taxonomy" id="69766"/>
    <lineage>
        <taxon>Eukaryota</taxon>
        <taxon>Fungi</taxon>
        <taxon>Dikarya</taxon>
        <taxon>Ascomycota</taxon>
        <taxon>Pezizomycotina</taxon>
        <taxon>Eurotiomycetes</taxon>
        <taxon>Eurotiomycetidae</taxon>
        <taxon>Eurotiales</taxon>
        <taxon>Aspergillaceae</taxon>
        <taxon>Penicillium</taxon>
    </lineage>
</organism>
<accession>A0A9W9LE60</accession>
<feature type="compositionally biased region" description="Basic and acidic residues" evidence="2">
    <location>
        <begin position="662"/>
        <end position="671"/>
    </location>
</feature>
<feature type="region of interest" description="Disordered" evidence="2">
    <location>
        <begin position="598"/>
        <end position="633"/>
    </location>
</feature>
<comment type="caution">
    <text evidence="3">The sequence shown here is derived from an EMBL/GenBank/DDBJ whole genome shotgun (WGS) entry which is preliminary data.</text>
</comment>
<feature type="compositionally biased region" description="Basic and acidic residues" evidence="2">
    <location>
        <begin position="683"/>
        <end position="696"/>
    </location>
</feature>
<evidence type="ECO:0000256" key="1">
    <source>
        <dbReference type="SAM" id="Coils"/>
    </source>
</evidence>
<evidence type="ECO:0000256" key="2">
    <source>
        <dbReference type="SAM" id="MobiDB-lite"/>
    </source>
</evidence>
<protein>
    <submittedName>
        <fullName evidence="3">Uncharacterized protein</fullName>
    </submittedName>
</protein>
<keyword evidence="4" id="KW-1185">Reference proteome</keyword>
<dbReference type="Proteomes" id="UP001146351">
    <property type="component" value="Unassembled WGS sequence"/>
</dbReference>
<feature type="coiled-coil region" evidence="1">
    <location>
        <begin position="70"/>
        <end position="101"/>
    </location>
</feature>
<evidence type="ECO:0000313" key="4">
    <source>
        <dbReference type="Proteomes" id="UP001146351"/>
    </source>
</evidence>
<dbReference type="AlphaFoldDB" id="A0A9W9LE60"/>
<reference evidence="3" key="1">
    <citation type="submission" date="2022-11" db="EMBL/GenBank/DDBJ databases">
        <authorList>
            <person name="Petersen C."/>
        </authorList>
    </citation>
    <scope>NUCLEOTIDE SEQUENCE</scope>
    <source>
        <strain evidence="3">IBT 21917</strain>
    </source>
</reference>
<dbReference type="OrthoDB" id="185373at2759"/>
<keyword evidence="1" id="KW-0175">Coiled coil</keyword>
<sequence length="715" mass="80802">MQGLWSRAAAAQSSCRCVSCLSTTASSVTSRSATAASKRRLRIGNSVTALYTSIFAAAALADARSKTQRRHDWEEKIAAVKAETNELVDEEKRIIESLQSRQEDQGVDRLFRARGLGNVTNLAPVMRRNTMPSWLTRSFHTERSVRNAATGSAPEGDLVEEGRNTETDEEEHFDSSWLFYEPLRVKAIQKLALRQFAIRLLLRPTVAQQYSGLARNHPTDFEVPDINVQGLLDELNNLRLRITKIKSTRDSNYDHIVHENVTMSPEEIRQRSRSLDTELFGDLESFISQQMSVQELILRVSTNLLNSVDPDRTFAFRRLIITFTQARQNDLNDLLLRTIIPYKFFLSNSLITTILAFYRKTKNLKDFDMFLQMLSGGGYEVNLGRIGSWEREKINGVDVDVPPLDSNNPVLYAELIRSALRFDQPDRADAWLQAARKTGFFDNFQTLSSYILFYSIRQDWERGVSTLRRAIAYLVSSTILPSDLVERLVVLMAHLCDSCDQKTASTALISAAVHSGFDPRLPEQQTDVAPIVDPAFERWAEAARSAPKENVDRPIWQKCSDFAHSFGAHLDEYELSENDSRKTQLANFAARHAQNAMSSALSFDTQRARKSSSGEQTLPGPSTSPPAKSTSNEISALREEVTQLRELVSEIRKHHIKSSFKPKSEFQKEPSYRPPKPSSASRQHRESLSVEFEHLSPRWAKVANRRRSSVSAGPT</sequence>
<gene>
    <name evidence="3" type="ORF">N7492_010686</name>
</gene>
<dbReference type="EMBL" id="JAPQKO010000008">
    <property type="protein sequence ID" value="KAJ5152391.1"/>
    <property type="molecule type" value="Genomic_DNA"/>
</dbReference>
<evidence type="ECO:0000313" key="3">
    <source>
        <dbReference type="EMBL" id="KAJ5152391.1"/>
    </source>
</evidence>
<reference evidence="3" key="2">
    <citation type="journal article" date="2023" name="IMA Fungus">
        <title>Comparative genomic study of the Penicillium genus elucidates a diverse pangenome and 15 lateral gene transfer events.</title>
        <authorList>
            <person name="Petersen C."/>
            <person name="Sorensen T."/>
            <person name="Nielsen M.R."/>
            <person name="Sondergaard T.E."/>
            <person name="Sorensen J.L."/>
            <person name="Fitzpatrick D.A."/>
            <person name="Frisvad J.C."/>
            <person name="Nielsen K.L."/>
        </authorList>
    </citation>
    <scope>NUCLEOTIDE SEQUENCE</scope>
    <source>
        <strain evidence="3">IBT 21917</strain>
    </source>
</reference>
<name>A0A9W9LE60_9EURO</name>
<feature type="region of interest" description="Disordered" evidence="2">
    <location>
        <begin position="145"/>
        <end position="167"/>
    </location>
</feature>
<feature type="region of interest" description="Disordered" evidence="2">
    <location>
        <begin position="655"/>
        <end position="715"/>
    </location>
</feature>
<proteinExistence type="predicted"/>